<sequence>MLYAELLVSIINLSASQHSLLSTMVQTGHAVAVAFALNIAAGAATILGGMVVFNKRLVYLANPLSLAVALSISTGVMLFISLAEIFGESVDSLSQGIKTDDMSEDTAVGHGWLAAACCTAIGIGLIYLIDVVVKMISPEHDHTEIDNLENLQESMAFHDSKENQTIGTPVVELESQLSPNTNTGMYFKMDDTAKKNLQRMGLLSALAIGIHNVPEGIATYAGSIQNSSVGFSLAFGIGLHNIPEGIAVAAPIYFATGSRWRGIMWCVISAVAEPLGGVIAWLAIGDGMDHVSEGILFGLVCGIMVCICVKELLPTAFRFAGDKAHLVAMGIFFGMFIMITTFALNIAAGFATVLGGMVIFHKSLVHLANPVSLAVALSISAGVMLFISLVEIYGESVHLLTEGLKTEDMSEETATGHGWLGATACFAVGIFLIYGIDIIVHKISPEHEMTEIDNLEGIRESMEQFDHSKNNDIPSLDLETQTPNATPYVKMDPQAKQALQRMGVLSALAIGIHNLPEGIATYVGAIQNSSVGFSLAVGIGLHNIPEGIAVAAPIYFATGSRWRGIMWCAISAGAEPLGGVIAWLAIGDGMDPVSEGILFGIVCGIMVCICVKELIPTAYKFAKGKTHIVAFGMFTGMFIMVSSLTLFGYAGV</sequence>
<accession>A0AAD9G293</accession>
<evidence type="ECO:0000256" key="4">
    <source>
        <dbReference type="ARBA" id="ARBA00023136"/>
    </source>
</evidence>
<feature type="transmembrane region" description="Helical" evidence="5">
    <location>
        <begin position="564"/>
        <end position="585"/>
    </location>
</feature>
<feature type="transmembrane region" description="Helical" evidence="5">
    <location>
        <begin position="233"/>
        <end position="256"/>
    </location>
</feature>
<dbReference type="GO" id="GO:0005385">
    <property type="term" value="F:zinc ion transmembrane transporter activity"/>
    <property type="evidence" value="ECO:0007669"/>
    <property type="project" value="TreeGrafter"/>
</dbReference>
<feature type="transmembrane region" description="Helical" evidence="5">
    <location>
        <begin position="107"/>
        <end position="129"/>
    </location>
</feature>
<feature type="transmembrane region" description="Helical" evidence="5">
    <location>
        <begin position="371"/>
        <end position="390"/>
    </location>
</feature>
<feature type="transmembrane region" description="Helical" evidence="5">
    <location>
        <begin position="296"/>
        <end position="320"/>
    </location>
</feature>
<gene>
    <name evidence="6" type="ORF">P3T76_013985</name>
</gene>
<feature type="transmembrane region" description="Helical" evidence="5">
    <location>
        <begin position="597"/>
        <end position="615"/>
    </location>
</feature>
<evidence type="ECO:0000256" key="3">
    <source>
        <dbReference type="ARBA" id="ARBA00022989"/>
    </source>
</evidence>
<dbReference type="InterPro" id="IPR003689">
    <property type="entry name" value="ZIP"/>
</dbReference>
<feature type="transmembrane region" description="Helical" evidence="5">
    <location>
        <begin position="64"/>
        <end position="87"/>
    </location>
</feature>
<dbReference type="GO" id="GO:0016020">
    <property type="term" value="C:membrane"/>
    <property type="evidence" value="ECO:0007669"/>
    <property type="project" value="UniProtKB-SubCell"/>
</dbReference>
<dbReference type="PANTHER" id="PTHR11040">
    <property type="entry name" value="ZINC/IRON TRANSPORTER"/>
    <property type="match status" value="1"/>
</dbReference>
<dbReference type="Proteomes" id="UP001259832">
    <property type="component" value="Unassembled WGS sequence"/>
</dbReference>
<proteinExistence type="predicted"/>
<evidence type="ECO:0000313" key="7">
    <source>
        <dbReference type="Proteomes" id="UP001259832"/>
    </source>
</evidence>
<reference evidence="6" key="1">
    <citation type="submission" date="2023-08" db="EMBL/GenBank/DDBJ databases">
        <title>Reference Genome Resource for the Citrus Pathogen Phytophthora citrophthora.</title>
        <authorList>
            <person name="Moller H."/>
            <person name="Coetzee B."/>
            <person name="Rose L.J."/>
            <person name="Van Niekerk J.M."/>
        </authorList>
    </citation>
    <scope>NUCLEOTIDE SEQUENCE</scope>
    <source>
        <strain evidence="6">STE-U-9442</strain>
    </source>
</reference>
<feature type="transmembrane region" description="Helical" evidence="5">
    <location>
        <begin position="30"/>
        <end position="52"/>
    </location>
</feature>
<comment type="caution">
    <text evidence="6">The sequence shown here is derived from an EMBL/GenBank/DDBJ whole genome shotgun (WGS) entry which is preliminary data.</text>
</comment>
<feature type="transmembrane region" description="Helical" evidence="5">
    <location>
        <begin position="262"/>
        <end position="284"/>
    </location>
</feature>
<feature type="transmembrane region" description="Helical" evidence="5">
    <location>
        <begin position="326"/>
        <end position="359"/>
    </location>
</feature>
<dbReference type="PANTHER" id="PTHR11040:SF210">
    <property type="entry name" value="ZINC-REGULATED TRANSPORTER 3"/>
    <property type="match status" value="1"/>
</dbReference>
<evidence type="ECO:0000256" key="2">
    <source>
        <dbReference type="ARBA" id="ARBA00022692"/>
    </source>
</evidence>
<evidence type="ECO:0000256" key="5">
    <source>
        <dbReference type="SAM" id="Phobius"/>
    </source>
</evidence>
<feature type="transmembrane region" description="Helical" evidence="5">
    <location>
        <begin position="627"/>
        <end position="650"/>
    </location>
</feature>
<feature type="transmembrane region" description="Helical" evidence="5">
    <location>
        <begin position="419"/>
        <end position="440"/>
    </location>
</feature>
<organism evidence="6 7">
    <name type="scientific">Phytophthora citrophthora</name>
    <dbReference type="NCBI Taxonomy" id="4793"/>
    <lineage>
        <taxon>Eukaryota</taxon>
        <taxon>Sar</taxon>
        <taxon>Stramenopiles</taxon>
        <taxon>Oomycota</taxon>
        <taxon>Peronosporomycetes</taxon>
        <taxon>Peronosporales</taxon>
        <taxon>Peronosporaceae</taxon>
        <taxon>Phytophthora</taxon>
    </lineage>
</organism>
<dbReference type="AlphaFoldDB" id="A0AAD9G293"/>
<evidence type="ECO:0000313" key="6">
    <source>
        <dbReference type="EMBL" id="KAK1930664.1"/>
    </source>
</evidence>
<keyword evidence="2 5" id="KW-0812">Transmembrane</keyword>
<dbReference type="Pfam" id="PF02535">
    <property type="entry name" value="Zip"/>
    <property type="match status" value="2"/>
</dbReference>
<comment type="subcellular location">
    <subcellularLocation>
        <location evidence="1">Membrane</location>
        <topology evidence="1">Multi-pass membrane protein</topology>
    </subcellularLocation>
</comment>
<name>A0AAD9G293_9STRA</name>
<evidence type="ECO:0000256" key="1">
    <source>
        <dbReference type="ARBA" id="ARBA00004141"/>
    </source>
</evidence>
<keyword evidence="7" id="KW-1185">Reference proteome</keyword>
<protein>
    <submittedName>
        <fullName evidence="6">Zinc transporter ZupT</fullName>
    </submittedName>
</protein>
<keyword evidence="4 5" id="KW-0472">Membrane</keyword>
<dbReference type="EMBL" id="JASMQC010000038">
    <property type="protein sequence ID" value="KAK1930664.1"/>
    <property type="molecule type" value="Genomic_DNA"/>
</dbReference>
<keyword evidence="3 5" id="KW-1133">Transmembrane helix</keyword>